<dbReference type="EMBL" id="KT895199">
    <property type="protein sequence ID" value="AMD82170.1"/>
    <property type="molecule type" value="Genomic_DNA"/>
</dbReference>
<proteinExistence type="inferred from homology"/>
<dbReference type="AlphaFoldDB" id="A0A126LAY7"/>
<gene>
    <name evidence="1" type="primary">U40</name>
</gene>
<accession>A0A126LAY7</accession>
<dbReference type="HAMAP" id="MF_04014">
    <property type="entry name" value="HSV_TRM1"/>
    <property type="match status" value="1"/>
</dbReference>
<sequence length="726" mass="82841">MNSLQSLCVLCARLNECALDLECLKFCDPVIVLSDMANFKKNGIVILHLYQTFFEGIKEQNLLCASALTVYMQVLLKAMYEQVLLLDAALESFMVDQDRKKYFEKVLCLRCCAEHLSINISLNNGVEFIVQLSTLNDIEQLISKINSVYALLLPQEGLQICGKIIDLLTIMCGACMVAKPESYLETKTCMKCYEELTLTPNQGKSLRRRLHGKFCNHLTEQKAFFNIEKNIETIEKDLGEAILNYGTVQSVATEIKKIFKQQRSAESLHVSDAEKTLKKYNIFSKVPDVIYSLSEFTYWSKISETIVRNVAITLQQLNSCHTLYKQLQNDVSLYLYGEVSEDFLALSENLLTHDERLYVGSIYVSPSRLIDLVTGLSIKNLEESPIFKRLAEEDEVQHKIKSLLHDIRDPQTTETPGRLNTINCMLQTHNLQQEVLARKKAYFQKVSESGYNRVMACIREQESLINKVVSVNVYGNFIFEALSKIMNGFVLRKMYLDGSLRVDSCTYDEHLYIKNNLMPKKLPLELLPDLSEIMYTLLTGPLSDFHKSAYPLPANISMAYGCDHAEMLPHMKEDLARCIEGTIHPSVWMVCEYNEFFNFSGVTDVNDMQKKMWNFIRELTLSVALYNDVFGKRLKIVRIDEEGDLSGNVVLTFNHESPLLFHTGGGMTKFKDVYSLLYCDLQAQLSRETLDVPEGVSYSVRTPNLLDLVRENEQDGSIIPGCLFDE</sequence>
<protein>
    <submittedName>
        <fullName evidence="1">U40</fullName>
    </submittedName>
</protein>
<dbReference type="GO" id="GO:0019073">
    <property type="term" value="P:viral DNA genome packaging"/>
    <property type="evidence" value="ECO:0007669"/>
    <property type="project" value="InterPro"/>
</dbReference>
<name>A0A126LAY7_HUMAN</name>
<evidence type="ECO:0000313" key="1">
    <source>
        <dbReference type="EMBL" id="AMD82170.1"/>
    </source>
</evidence>
<dbReference type="InterPro" id="IPR000501">
    <property type="entry name" value="UL28/UL56"/>
</dbReference>
<organism evidence="1">
    <name type="scientific">Homo sapiens</name>
    <name type="common">Human</name>
    <dbReference type="NCBI Taxonomy" id="9606"/>
    <lineage>
        <taxon>Eukaryota</taxon>
        <taxon>Metazoa</taxon>
        <taxon>Chordata</taxon>
        <taxon>Craniata</taxon>
        <taxon>Vertebrata</taxon>
        <taxon>Euteleostomi</taxon>
        <taxon>Mammalia</taxon>
        <taxon>Eutheria</taxon>
        <taxon>Euarchontoglires</taxon>
        <taxon>Primates</taxon>
        <taxon>Haplorrhini</taxon>
        <taxon>Catarrhini</taxon>
        <taxon>Hominidae</taxon>
        <taxon>Homo</taxon>
    </lineage>
</organism>
<dbReference type="Pfam" id="PF01366">
    <property type="entry name" value="PRTP"/>
    <property type="match status" value="1"/>
</dbReference>
<reference evidence="1" key="1">
    <citation type="journal article" date="2016" name="Viruses">
        <title>Complete Genome Sequence of Germline Chromosomally Integrated Human Herpesvirus 6A and Analyses Integration Sites Define a New Human Endogenous Virus with Potential to Reactivate as an Emerging Infection.</title>
        <authorList>
            <person name="Tweedy J."/>
            <person name="Spyrou M.A."/>
            <person name="Pearson M."/>
            <person name="Lassner D."/>
            <person name="Kuhl U."/>
            <person name="Gompels U.A."/>
        </authorList>
    </citation>
    <scope>NUCLEOTIDE SEQUENCE</scope>
</reference>